<reference evidence="2 3" key="1">
    <citation type="submission" date="2018-10" db="EMBL/GenBank/DDBJ databases">
        <title>Genome Sequence of Cohnella sp.</title>
        <authorList>
            <person name="Srinivasan S."/>
            <person name="Kim M.K."/>
        </authorList>
    </citation>
    <scope>NUCLEOTIDE SEQUENCE [LARGE SCALE GENOMIC DNA]</scope>
    <source>
        <strain evidence="2 3">18JY8-7</strain>
    </source>
</reference>
<dbReference type="KEGG" id="coh:EAV92_15175"/>
<evidence type="ECO:0000313" key="2">
    <source>
        <dbReference type="EMBL" id="AYQ73800.1"/>
    </source>
</evidence>
<evidence type="ECO:0000259" key="1">
    <source>
        <dbReference type="PROSITE" id="PS51186"/>
    </source>
</evidence>
<keyword evidence="3" id="KW-1185">Reference proteome</keyword>
<dbReference type="EMBL" id="CP033433">
    <property type="protein sequence ID" value="AYQ73800.1"/>
    <property type="molecule type" value="Genomic_DNA"/>
</dbReference>
<dbReference type="AlphaFoldDB" id="A0A3G3JZX4"/>
<protein>
    <submittedName>
        <fullName evidence="2">N-acetyltransferase</fullName>
    </submittedName>
</protein>
<accession>A0A3G3JZX4</accession>
<dbReference type="Gene3D" id="3.40.630.30">
    <property type="match status" value="1"/>
</dbReference>
<dbReference type="PANTHER" id="PTHR43233">
    <property type="entry name" value="FAMILY N-ACETYLTRANSFERASE, PUTATIVE (AFU_ORTHOLOGUE AFUA_6G03350)-RELATED"/>
    <property type="match status" value="1"/>
</dbReference>
<dbReference type="SUPFAM" id="SSF55729">
    <property type="entry name" value="Acyl-CoA N-acyltransferases (Nat)"/>
    <property type="match status" value="1"/>
</dbReference>
<organism evidence="2 3">
    <name type="scientific">Cohnella candidum</name>
    <dbReference type="NCBI Taxonomy" id="2674991"/>
    <lineage>
        <taxon>Bacteria</taxon>
        <taxon>Bacillati</taxon>
        <taxon>Bacillota</taxon>
        <taxon>Bacilli</taxon>
        <taxon>Bacillales</taxon>
        <taxon>Paenibacillaceae</taxon>
        <taxon>Cohnella</taxon>
    </lineage>
</organism>
<dbReference type="InterPro" id="IPR000182">
    <property type="entry name" value="GNAT_dom"/>
</dbReference>
<sequence length="146" mass="16754">MITVDAFVVSDDPAWLDLRGTYDYLQANMYWAAKLSYEDFVRSLAFSAVCLGVYQTDDANRRKQVGFARVVSDRATFAYLTDVFIHEDYRGLGLSKKLMEAVMSHPDLQSLRRFLLVTADAQGLYSRYGFRELGEEGSHWLQIFRG</sequence>
<proteinExistence type="predicted"/>
<keyword evidence="2" id="KW-0808">Transferase</keyword>
<dbReference type="PANTHER" id="PTHR43233:SF1">
    <property type="entry name" value="FAMILY N-ACETYLTRANSFERASE, PUTATIVE (AFU_ORTHOLOGUE AFUA_6G03350)-RELATED"/>
    <property type="match status" value="1"/>
</dbReference>
<dbReference type="RefSeq" id="WP_123041884.1">
    <property type="nucleotide sequence ID" value="NZ_CP033433.1"/>
</dbReference>
<dbReference type="InterPro" id="IPR053144">
    <property type="entry name" value="Acetyltransferase_Butenolide"/>
</dbReference>
<name>A0A3G3JZX4_9BACL</name>
<dbReference type="InterPro" id="IPR016181">
    <property type="entry name" value="Acyl_CoA_acyltransferase"/>
</dbReference>
<evidence type="ECO:0000313" key="3">
    <source>
        <dbReference type="Proteomes" id="UP000269097"/>
    </source>
</evidence>
<gene>
    <name evidence="2" type="ORF">EAV92_15175</name>
</gene>
<feature type="domain" description="N-acetyltransferase" evidence="1">
    <location>
        <begin position="2"/>
        <end position="146"/>
    </location>
</feature>
<dbReference type="Pfam" id="PF13508">
    <property type="entry name" value="Acetyltransf_7"/>
    <property type="match status" value="1"/>
</dbReference>
<dbReference type="GO" id="GO:0016747">
    <property type="term" value="F:acyltransferase activity, transferring groups other than amino-acyl groups"/>
    <property type="evidence" value="ECO:0007669"/>
    <property type="project" value="InterPro"/>
</dbReference>
<dbReference type="Proteomes" id="UP000269097">
    <property type="component" value="Chromosome"/>
</dbReference>
<dbReference type="PROSITE" id="PS51186">
    <property type="entry name" value="GNAT"/>
    <property type="match status" value="1"/>
</dbReference>
<dbReference type="CDD" id="cd04301">
    <property type="entry name" value="NAT_SF"/>
    <property type="match status" value="1"/>
</dbReference>